<dbReference type="EMBL" id="AP014854">
    <property type="protein sequence ID" value="BAR99621.1"/>
    <property type="molecule type" value="Genomic_DNA"/>
</dbReference>
<evidence type="ECO:0000313" key="2">
    <source>
        <dbReference type="EMBL" id="CUU43099.1"/>
    </source>
</evidence>
<name>A0A0H5BGV9_BLAVI</name>
<proteinExistence type="predicted"/>
<dbReference type="STRING" id="1079.BVIR_2672"/>
<sequence length="71" mass="7658">MFSETTSSELSASDRLVSIAEMIAAHDRTLLIDAADHMLGIAEHLAELGDQSGAERIFNALEDMVAAARRN</sequence>
<reference evidence="2" key="2">
    <citation type="submission" date="2015-11" db="EMBL/GenBank/DDBJ databases">
        <authorList>
            <person name="Zhang Y."/>
            <person name="Guo Z."/>
        </authorList>
    </citation>
    <scope>NUCLEOTIDE SEQUENCE</scope>
    <source>
        <strain evidence="2">1</strain>
    </source>
</reference>
<reference evidence="1" key="1">
    <citation type="journal article" date="2015" name="Genome Announc.">
        <title>Complete Genome Sequence of the Bacteriochlorophyll b-Producing Photosynthetic Bacterium Blastochloris viridis.</title>
        <authorList>
            <person name="Tsukatani Y."/>
            <person name="Hirose Y."/>
            <person name="Harada J."/>
            <person name="Misawa N."/>
            <person name="Mori K."/>
            <person name="Inoue K."/>
            <person name="Tamiaki H."/>
        </authorList>
    </citation>
    <scope>NUCLEOTIDE SEQUENCE [LARGE SCALE GENOMIC DNA]</scope>
    <source>
        <strain evidence="1">DSM 133</strain>
    </source>
</reference>
<protein>
    <submittedName>
        <fullName evidence="2">Uncharacterized protein</fullName>
    </submittedName>
</protein>
<evidence type="ECO:0000313" key="3">
    <source>
        <dbReference type="Proteomes" id="UP000065734"/>
    </source>
</evidence>
<reference evidence="3" key="3">
    <citation type="journal article" date="2016" name="Genome Announc.">
        <title>Revised genome sequence of the purple photosynthetic bacterium Blastochloris viridis.</title>
        <authorList>
            <person name="Liu L.N."/>
            <person name="Faulkner M."/>
            <person name="Liu X."/>
            <person name="Huang F."/>
            <person name="Darby A.C."/>
            <person name="Hall N."/>
        </authorList>
    </citation>
    <scope>NUCLEOTIDE SEQUENCE [LARGE SCALE GENOMIC DNA]</scope>
    <source>
        <strain evidence="3">ATCC 19567 / DSM 133 / F</strain>
    </source>
</reference>
<organism evidence="2 3">
    <name type="scientific">Blastochloris viridis</name>
    <name type="common">Rhodopseudomonas viridis</name>
    <dbReference type="NCBI Taxonomy" id="1079"/>
    <lineage>
        <taxon>Bacteria</taxon>
        <taxon>Pseudomonadati</taxon>
        <taxon>Pseudomonadota</taxon>
        <taxon>Alphaproteobacteria</taxon>
        <taxon>Hyphomicrobiales</taxon>
        <taxon>Blastochloridaceae</taxon>
        <taxon>Blastochloris</taxon>
    </lineage>
</organism>
<gene>
    <name evidence="1" type="ORF">BV133_2028</name>
    <name evidence="2" type="ORF">BVIRIDIS_21160</name>
</gene>
<dbReference type="Proteomes" id="UP000065734">
    <property type="component" value="Chromosome I"/>
</dbReference>
<accession>A0A0H5BGV9</accession>
<dbReference type="EMBL" id="LN907867">
    <property type="protein sequence ID" value="CUU43099.1"/>
    <property type="molecule type" value="Genomic_DNA"/>
</dbReference>
<evidence type="ECO:0000313" key="1">
    <source>
        <dbReference type="EMBL" id="BAR99621.1"/>
    </source>
</evidence>
<dbReference type="AlphaFoldDB" id="A0A0H5BGV9"/>
<dbReference type="KEGG" id="bvr:BVIR_2672"/>
<keyword evidence="3" id="KW-1185">Reference proteome</keyword>